<reference evidence="2" key="1">
    <citation type="journal article" date="2019" name="Int. J. Syst. Evol. Microbiol.">
        <title>The Global Catalogue of Microorganisms (GCM) 10K type strain sequencing project: providing services to taxonomists for standard genome sequencing and annotation.</title>
        <authorList>
            <consortium name="The Broad Institute Genomics Platform"/>
            <consortium name="The Broad Institute Genome Sequencing Center for Infectious Disease"/>
            <person name="Wu L."/>
            <person name="Ma J."/>
        </authorList>
    </citation>
    <scope>NUCLEOTIDE SEQUENCE [LARGE SCALE GENOMIC DNA]</scope>
    <source>
        <strain evidence="2">KCTC 52924</strain>
    </source>
</reference>
<sequence length="89" mass="9836">MASIRDLKKDINYVLGDIIEAVYLVDATENGQNSKEGNAVIDGAIGTFDDLIEKVNKKDVDNRPAHLKEVRKELEIKAATLVEQLNKLG</sequence>
<name>A0ABW5VJS3_9FLAO</name>
<dbReference type="EMBL" id="JBHUOK010000033">
    <property type="protein sequence ID" value="MFD2791550.1"/>
    <property type="molecule type" value="Genomic_DNA"/>
</dbReference>
<dbReference type="Proteomes" id="UP001597532">
    <property type="component" value="Unassembled WGS sequence"/>
</dbReference>
<evidence type="ECO:0000313" key="2">
    <source>
        <dbReference type="Proteomes" id="UP001597532"/>
    </source>
</evidence>
<keyword evidence="2" id="KW-1185">Reference proteome</keyword>
<comment type="caution">
    <text evidence="1">The sequence shown here is derived from an EMBL/GenBank/DDBJ whole genome shotgun (WGS) entry which is preliminary data.</text>
</comment>
<protein>
    <submittedName>
        <fullName evidence="1">Uncharacterized protein</fullName>
    </submittedName>
</protein>
<accession>A0ABW5VJS3</accession>
<proteinExistence type="predicted"/>
<dbReference type="RefSeq" id="WP_251808245.1">
    <property type="nucleotide sequence ID" value="NZ_CP166679.1"/>
</dbReference>
<organism evidence="1 2">
    <name type="scientific">Arenibacter antarcticus</name>
    <dbReference type="NCBI Taxonomy" id="2040469"/>
    <lineage>
        <taxon>Bacteria</taxon>
        <taxon>Pseudomonadati</taxon>
        <taxon>Bacteroidota</taxon>
        <taxon>Flavobacteriia</taxon>
        <taxon>Flavobacteriales</taxon>
        <taxon>Flavobacteriaceae</taxon>
        <taxon>Arenibacter</taxon>
    </lineage>
</organism>
<gene>
    <name evidence="1" type="ORF">ACFS1K_17385</name>
</gene>
<evidence type="ECO:0000313" key="1">
    <source>
        <dbReference type="EMBL" id="MFD2791550.1"/>
    </source>
</evidence>